<keyword evidence="4" id="KW-1185">Reference proteome</keyword>
<dbReference type="SUPFAM" id="SSF51735">
    <property type="entry name" value="NAD(P)-binding Rossmann-fold domains"/>
    <property type="match status" value="1"/>
</dbReference>
<comment type="similarity">
    <text evidence="1">Belongs to the NAD(P)-dependent epimerase/dehydratase family.</text>
</comment>
<dbReference type="Proteomes" id="UP000563426">
    <property type="component" value="Unassembled WGS sequence"/>
</dbReference>
<dbReference type="EMBL" id="JABFJV010000259">
    <property type="protein sequence ID" value="NOK37853.1"/>
    <property type="molecule type" value="Genomic_DNA"/>
</dbReference>
<comment type="caution">
    <text evidence="3">The sequence shown here is derived from an EMBL/GenBank/DDBJ whole genome shotgun (WGS) entry which is preliminary data.</text>
</comment>
<organism evidence="3 4">
    <name type="scientific">Corallococcus exercitus</name>
    <dbReference type="NCBI Taxonomy" id="2316736"/>
    <lineage>
        <taxon>Bacteria</taxon>
        <taxon>Pseudomonadati</taxon>
        <taxon>Myxococcota</taxon>
        <taxon>Myxococcia</taxon>
        <taxon>Myxococcales</taxon>
        <taxon>Cystobacterineae</taxon>
        <taxon>Myxococcaceae</taxon>
        <taxon>Corallococcus</taxon>
    </lineage>
</organism>
<dbReference type="OrthoDB" id="9802815at2"/>
<sequence>MGRKHILITGGAGFIGSHLADELLAHGHRVRALDSLVPQVHGPGSERPDYLSPEVELHVGDVRDAEAVRRALEGVDSVVHLAAAVGVGQSMYEVAHYTSVNNQGTAMLLQALIERPVERLVVASSMSVYGEGLCLAPDGRMVPGPERSLSQLQAGDWELRDAQGTRLTPVPTPEDKAPTLSSVYALSKFDQERLCLLVGRAYRIPTVALRFFNVYGPRQSLSNPYTGVLAIFASRLLNGNAPLLFEDGLQQRDFVNVHDVAQACRLALQVEGVAGQVLNVGSGRAVTVREVARAVGEVMGLSRMRPAVTGKYRMGDIRHCFADITRAREVLGYAPRVGFQEGLLELSRWLVGQVAQDRAAEARAELDARGLTV</sequence>
<dbReference type="InterPro" id="IPR036291">
    <property type="entry name" value="NAD(P)-bd_dom_sf"/>
</dbReference>
<gene>
    <name evidence="3" type="ORF">HMI49_32105</name>
</gene>
<evidence type="ECO:0000313" key="3">
    <source>
        <dbReference type="EMBL" id="NOK37853.1"/>
    </source>
</evidence>
<dbReference type="InterPro" id="IPR057326">
    <property type="entry name" value="KR_dom"/>
</dbReference>
<accession>A0A3A8I016</accession>
<name>A0A3A8I016_9BACT</name>
<protein>
    <submittedName>
        <fullName evidence="3">NAD-dependent epimerase/dehydratase family protein</fullName>
    </submittedName>
</protein>
<dbReference type="AlphaFoldDB" id="A0A3A8I016"/>
<evidence type="ECO:0000259" key="2">
    <source>
        <dbReference type="SMART" id="SM00822"/>
    </source>
</evidence>
<evidence type="ECO:0000256" key="1">
    <source>
        <dbReference type="ARBA" id="ARBA00007637"/>
    </source>
</evidence>
<proteinExistence type="inferred from homology"/>
<dbReference type="Pfam" id="PF01370">
    <property type="entry name" value="Epimerase"/>
    <property type="match status" value="2"/>
</dbReference>
<dbReference type="RefSeq" id="WP_120528142.1">
    <property type="nucleotide sequence ID" value="NZ_JABFJV010000259.1"/>
</dbReference>
<dbReference type="PRINTS" id="PR01713">
    <property type="entry name" value="NUCEPIMERASE"/>
</dbReference>
<feature type="domain" description="Ketoreductase" evidence="2">
    <location>
        <begin position="4"/>
        <end position="160"/>
    </location>
</feature>
<evidence type="ECO:0000313" key="4">
    <source>
        <dbReference type="Proteomes" id="UP000563426"/>
    </source>
</evidence>
<dbReference type="InterPro" id="IPR001509">
    <property type="entry name" value="Epimerase_deHydtase"/>
</dbReference>
<dbReference type="Gene3D" id="3.40.50.720">
    <property type="entry name" value="NAD(P)-binding Rossmann-like Domain"/>
    <property type="match status" value="1"/>
</dbReference>
<dbReference type="PANTHER" id="PTHR43000">
    <property type="entry name" value="DTDP-D-GLUCOSE 4,6-DEHYDRATASE-RELATED"/>
    <property type="match status" value="1"/>
</dbReference>
<reference evidence="3 4" key="1">
    <citation type="submission" date="2020-05" db="EMBL/GenBank/DDBJ databases">
        <authorList>
            <person name="Whitworth D."/>
        </authorList>
    </citation>
    <scope>NUCLEOTIDE SEQUENCE [LARGE SCALE GENOMIC DNA]</scope>
    <source>
        <strain evidence="3 4">AB043B</strain>
    </source>
</reference>
<dbReference type="SMART" id="SM00822">
    <property type="entry name" value="PKS_KR"/>
    <property type="match status" value="1"/>
</dbReference>